<organism evidence="2 3">
    <name type="scientific">Polypterus senegalus</name>
    <name type="common">Senegal bichir</name>
    <dbReference type="NCBI Taxonomy" id="55291"/>
    <lineage>
        <taxon>Eukaryota</taxon>
        <taxon>Metazoa</taxon>
        <taxon>Chordata</taxon>
        <taxon>Craniata</taxon>
        <taxon>Vertebrata</taxon>
        <taxon>Euteleostomi</taxon>
        <taxon>Actinopterygii</taxon>
        <taxon>Polypteriformes</taxon>
        <taxon>Polypteridae</taxon>
        <taxon>Polypterus</taxon>
    </lineage>
</organism>
<dbReference type="GO" id="GO:0005768">
    <property type="term" value="C:endosome"/>
    <property type="evidence" value="ECO:0007669"/>
    <property type="project" value="TreeGrafter"/>
</dbReference>
<sequence>MAAPLGWSGASVSMGIGVGCSPVGSRRHCQWVLQLGVLNPYVQHIRHIRKCSRNSAINHLEHFRVDYKRARQPPLNGQSREEEEDYYTWRRSGGAKEKSAYLYLYWGLCCACGDYREDVPHSTNVVMNYSEIESKVREATNDDPWGPSGQLMGEIARSTFMYEQFPEVMNMLWTRMLKDNKKNWRKVYKV</sequence>
<dbReference type="Gene3D" id="1.25.40.90">
    <property type="match status" value="1"/>
</dbReference>
<dbReference type="GO" id="GO:0005886">
    <property type="term" value="C:plasma membrane"/>
    <property type="evidence" value="ECO:0007669"/>
    <property type="project" value="TreeGrafter"/>
</dbReference>
<dbReference type="GO" id="GO:0006897">
    <property type="term" value="P:endocytosis"/>
    <property type="evidence" value="ECO:0007669"/>
    <property type="project" value="TreeGrafter"/>
</dbReference>
<dbReference type="PANTHER" id="PTHR12276:SF45">
    <property type="entry name" value="CLATHRIN INTERACTOR 1"/>
    <property type="match status" value="1"/>
</dbReference>
<protein>
    <submittedName>
        <fullName evidence="2">EPN4 protein</fullName>
    </submittedName>
</protein>
<dbReference type="PROSITE" id="PS50942">
    <property type="entry name" value="ENTH"/>
    <property type="match status" value="1"/>
</dbReference>
<dbReference type="InterPro" id="IPR008942">
    <property type="entry name" value="ENTH_VHS"/>
</dbReference>
<dbReference type="AlphaFoldDB" id="A0A8X8BIY5"/>
<dbReference type="GO" id="GO:0030276">
    <property type="term" value="F:clathrin binding"/>
    <property type="evidence" value="ECO:0007669"/>
    <property type="project" value="TreeGrafter"/>
</dbReference>
<comment type="caution">
    <text evidence="2">The sequence shown here is derived from an EMBL/GenBank/DDBJ whole genome shotgun (WGS) entry which is preliminary data.</text>
</comment>
<proteinExistence type="predicted"/>
<evidence type="ECO:0000259" key="1">
    <source>
        <dbReference type="PROSITE" id="PS50942"/>
    </source>
</evidence>
<keyword evidence="3" id="KW-1185">Reference proteome</keyword>
<reference evidence="2 3" key="1">
    <citation type="journal article" date="2021" name="Cell">
        <title>Tracing the genetic footprints of vertebrate landing in non-teleost ray-finned fishes.</title>
        <authorList>
            <person name="Bi X."/>
            <person name="Wang K."/>
            <person name="Yang L."/>
            <person name="Pan H."/>
            <person name="Jiang H."/>
            <person name="Wei Q."/>
            <person name="Fang M."/>
            <person name="Yu H."/>
            <person name="Zhu C."/>
            <person name="Cai Y."/>
            <person name="He Y."/>
            <person name="Gan X."/>
            <person name="Zeng H."/>
            <person name="Yu D."/>
            <person name="Zhu Y."/>
            <person name="Jiang H."/>
            <person name="Qiu Q."/>
            <person name="Yang H."/>
            <person name="Zhang Y.E."/>
            <person name="Wang W."/>
            <person name="Zhu M."/>
            <person name="He S."/>
            <person name="Zhang G."/>
        </authorList>
    </citation>
    <scope>NUCLEOTIDE SEQUENCE [LARGE SCALE GENOMIC DNA]</scope>
    <source>
        <strain evidence="2">Bchr_013</strain>
    </source>
</reference>
<dbReference type="EMBL" id="JAATIS010009265">
    <property type="protein sequence ID" value="KAG2456177.1"/>
    <property type="molecule type" value="Genomic_DNA"/>
</dbReference>
<accession>A0A8X8BIY5</accession>
<dbReference type="Pfam" id="PF01417">
    <property type="entry name" value="ENTH"/>
    <property type="match status" value="1"/>
</dbReference>
<dbReference type="GO" id="GO:0005543">
    <property type="term" value="F:phospholipid binding"/>
    <property type="evidence" value="ECO:0007669"/>
    <property type="project" value="TreeGrafter"/>
</dbReference>
<dbReference type="InterPro" id="IPR013809">
    <property type="entry name" value="ENTH"/>
</dbReference>
<dbReference type="GO" id="GO:0030125">
    <property type="term" value="C:clathrin vesicle coat"/>
    <property type="evidence" value="ECO:0007669"/>
    <property type="project" value="TreeGrafter"/>
</dbReference>
<feature type="non-terminal residue" evidence="2">
    <location>
        <position position="1"/>
    </location>
</feature>
<name>A0A8X8BIY5_POLSE</name>
<dbReference type="SUPFAM" id="SSF48464">
    <property type="entry name" value="ENTH/VHS domain"/>
    <property type="match status" value="1"/>
</dbReference>
<evidence type="ECO:0000313" key="2">
    <source>
        <dbReference type="EMBL" id="KAG2456177.1"/>
    </source>
</evidence>
<evidence type="ECO:0000313" key="3">
    <source>
        <dbReference type="Proteomes" id="UP000886611"/>
    </source>
</evidence>
<feature type="non-terminal residue" evidence="2">
    <location>
        <position position="190"/>
    </location>
</feature>
<gene>
    <name evidence="2" type="primary">Clint1_0</name>
    <name evidence="2" type="ORF">GTO96_0007183</name>
</gene>
<feature type="domain" description="ENTH" evidence="1">
    <location>
        <begin position="124"/>
        <end position="190"/>
    </location>
</feature>
<dbReference type="Proteomes" id="UP000886611">
    <property type="component" value="Unassembled WGS sequence"/>
</dbReference>
<dbReference type="PANTHER" id="PTHR12276">
    <property type="entry name" value="EPSIN/ENT-RELATED"/>
    <property type="match status" value="1"/>
</dbReference>